<dbReference type="RefSeq" id="WP_161837521.1">
    <property type="nucleotide sequence ID" value="NZ_CP048000.1"/>
</dbReference>
<keyword evidence="3" id="KW-1185">Reference proteome</keyword>
<dbReference type="AlphaFoldDB" id="A0A6P1TK69"/>
<accession>A0A6P1TK69</accession>
<dbReference type="Gene3D" id="3.40.50.720">
    <property type="entry name" value="NAD(P)-binding Rossmann-like Domain"/>
    <property type="match status" value="1"/>
</dbReference>
<name>A0A6P1TK69_9FIRM</name>
<dbReference type="InterPro" id="IPR006140">
    <property type="entry name" value="D-isomer_DH_NAD-bd"/>
</dbReference>
<dbReference type="EMBL" id="CP048000">
    <property type="protein sequence ID" value="QHQ60687.1"/>
    <property type="molecule type" value="Genomic_DNA"/>
</dbReference>
<reference evidence="2 3" key="1">
    <citation type="submission" date="2020-01" db="EMBL/GenBank/DDBJ databases">
        <title>Genome analysis of Anaerocolumna sp. CBA3638.</title>
        <authorList>
            <person name="Kim J."/>
            <person name="Roh S.W."/>
        </authorList>
    </citation>
    <scope>NUCLEOTIDE SEQUENCE [LARGE SCALE GENOMIC DNA]</scope>
    <source>
        <strain evidence="2 3">CBA3638</strain>
    </source>
</reference>
<dbReference type="Proteomes" id="UP000464314">
    <property type="component" value="Chromosome"/>
</dbReference>
<sequence>MKKGIVGLLSLILGTAFGASGVNYLKNKTILEKEKKVDKFKSYYNMLNQWLILKQENKSFEKYFIDNEFKTIAIYGMGEMGNRLYDELKNSNVEVKYAIDKNAESTYSELNVVNLDDDLEEVDVIVVSAIFAFDEIEEQLKDTFDCPIVSLDDVVFEL</sequence>
<dbReference type="KEGG" id="anr:Ana3638_07795"/>
<proteinExistence type="predicted"/>
<feature type="domain" description="D-isomer specific 2-hydroxyacid dehydrogenase NAD-binding" evidence="1">
    <location>
        <begin position="61"/>
        <end position="129"/>
    </location>
</feature>
<dbReference type="SUPFAM" id="SSF51735">
    <property type="entry name" value="NAD(P)-binding Rossmann-fold domains"/>
    <property type="match status" value="1"/>
</dbReference>
<dbReference type="InterPro" id="IPR036291">
    <property type="entry name" value="NAD(P)-bd_dom_sf"/>
</dbReference>
<evidence type="ECO:0000259" key="1">
    <source>
        <dbReference type="Pfam" id="PF02826"/>
    </source>
</evidence>
<evidence type="ECO:0000313" key="3">
    <source>
        <dbReference type="Proteomes" id="UP000464314"/>
    </source>
</evidence>
<organism evidence="2 3">
    <name type="scientific">Anaerocolumna sedimenticola</name>
    <dbReference type="NCBI Taxonomy" id="2696063"/>
    <lineage>
        <taxon>Bacteria</taxon>
        <taxon>Bacillati</taxon>
        <taxon>Bacillota</taxon>
        <taxon>Clostridia</taxon>
        <taxon>Lachnospirales</taxon>
        <taxon>Lachnospiraceae</taxon>
        <taxon>Anaerocolumna</taxon>
    </lineage>
</organism>
<dbReference type="Pfam" id="PF02826">
    <property type="entry name" value="2-Hacid_dh_C"/>
    <property type="match status" value="1"/>
</dbReference>
<protein>
    <recommendedName>
        <fullName evidence="1">D-isomer specific 2-hydroxyacid dehydrogenase NAD-binding domain-containing protein</fullName>
    </recommendedName>
</protein>
<gene>
    <name evidence="2" type="ORF">Ana3638_07795</name>
</gene>
<dbReference type="GO" id="GO:0051287">
    <property type="term" value="F:NAD binding"/>
    <property type="evidence" value="ECO:0007669"/>
    <property type="project" value="InterPro"/>
</dbReference>
<evidence type="ECO:0000313" key="2">
    <source>
        <dbReference type="EMBL" id="QHQ60687.1"/>
    </source>
</evidence>